<dbReference type="Gene3D" id="3.40.50.1820">
    <property type="entry name" value="alpha/beta hydrolase"/>
    <property type="match status" value="1"/>
</dbReference>
<sequence length="628" mass="69570">MDAKRALSEDEWNRYRPAVDKATLRWARIGKALTVLCALAVAYTAAWQPFFEVARHSSSDKSHRIISHPHGSEPKPGDPFHFVPCYPDAGAGSARWKCGYLDVPLDYTNKSDSRMARLAVVMYQVGAKKSKQTIVINPGGPGGSGTYYAVRRGEMMSRNYTDHTMDVLGFDPRGVNMSTPSYSCFGQDAYRDRWSALTTQFPETAKNPIEHLRLTDAYAVATWKACDEKFGDMGRFLSTAFVARDLDSIRAALGEETLNAYMVSYGTNIAATYSQMFPERVGRMLLDGVDPADHAHSVEGWGTGAIGDIEKGFVEGVLGECVRSGPKGCALAKDNTTVEDLKQSMWDLFDRLKKHPLPATHPELGPGVVTFETVDSIIYSALYSSPSWPLLARMLAGLTEGNGTLALQMQEWNFDPTLSVKHSSHPGWTGVHVPKTASEELTLAVVCSDSFDSKRHNLTWWNELQSKMVSRSYLGGSVNFGYVFPCKSFKLKVAEVYRGRWDHDLKNPVLIIGETHDPATPLRGARHIHKVLGKGNSRLIEHHGYGHSSADRSGNCTERIKRELFLHGKLPEADVTECFADTKPYPHPAAKSAAATGLQPAGVGEEREFTLEDWVQLKSFTRRRMAPF</sequence>
<dbReference type="EMBL" id="JAPDMQ010000015">
    <property type="protein sequence ID" value="KAK0540343.1"/>
    <property type="molecule type" value="Genomic_DNA"/>
</dbReference>
<feature type="domain" description="Peptidase S33 tripeptidyl aminopeptidase-like C-terminal" evidence="4">
    <location>
        <begin position="499"/>
        <end position="576"/>
    </location>
</feature>
<comment type="similarity">
    <text evidence="1">Belongs to the peptidase S33 family.</text>
</comment>
<dbReference type="GO" id="GO:0016787">
    <property type="term" value="F:hydrolase activity"/>
    <property type="evidence" value="ECO:0007669"/>
    <property type="project" value="UniProtKB-KW"/>
</dbReference>
<evidence type="ECO:0000313" key="5">
    <source>
        <dbReference type="EMBL" id="KAK0540343.1"/>
    </source>
</evidence>
<dbReference type="Proteomes" id="UP001176521">
    <property type="component" value="Unassembled WGS sequence"/>
</dbReference>
<dbReference type="SUPFAM" id="SSF53474">
    <property type="entry name" value="alpha/beta-Hydrolases"/>
    <property type="match status" value="1"/>
</dbReference>
<feature type="domain" description="AB hydrolase-1" evidence="3">
    <location>
        <begin position="133"/>
        <end position="294"/>
    </location>
</feature>
<dbReference type="Pfam" id="PF00561">
    <property type="entry name" value="Abhydrolase_1"/>
    <property type="match status" value="1"/>
</dbReference>
<dbReference type="InterPro" id="IPR013595">
    <property type="entry name" value="Pept_S33_TAP-like_C"/>
</dbReference>
<evidence type="ECO:0008006" key="7">
    <source>
        <dbReference type="Google" id="ProtNLM"/>
    </source>
</evidence>
<reference evidence="5" key="1">
    <citation type="journal article" date="2023" name="PhytoFront">
        <title>Draft Genome Resources of Seven Strains of Tilletia horrida, Causal Agent of Kernel Smut of Rice.</title>
        <authorList>
            <person name="Khanal S."/>
            <person name="Antony Babu S."/>
            <person name="Zhou X.G."/>
        </authorList>
    </citation>
    <scope>NUCLEOTIDE SEQUENCE</scope>
    <source>
        <strain evidence="5">TX3</strain>
    </source>
</reference>
<name>A0AAN6GLN3_9BASI</name>
<dbReference type="PANTHER" id="PTHR43248">
    <property type="entry name" value="2-SUCCINYL-6-HYDROXY-2,4-CYCLOHEXADIENE-1-CARBOXYLATE SYNTHASE"/>
    <property type="match status" value="1"/>
</dbReference>
<evidence type="ECO:0000256" key="1">
    <source>
        <dbReference type="ARBA" id="ARBA00010088"/>
    </source>
</evidence>
<evidence type="ECO:0000313" key="6">
    <source>
        <dbReference type="Proteomes" id="UP001176521"/>
    </source>
</evidence>
<dbReference type="InterPro" id="IPR029058">
    <property type="entry name" value="AB_hydrolase_fold"/>
</dbReference>
<dbReference type="InterPro" id="IPR051601">
    <property type="entry name" value="Serine_prot/Carboxylest_S33"/>
</dbReference>
<gene>
    <name evidence="5" type="ORF">OC842_000531</name>
</gene>
<comment type="caution">
    <text evidence="5">The sequence shown here is derived from an EMBL/GenBank/DDBJ whole genome shotgun (WGS) entry which is preliminary data.</text>
</comment>
<dbReference type="Pfam" id="PF08386">
    <property type="entry name" value="Abhydrolase_4"/>
    <property type="match status" value="1"/>
</dbReference>
<keyword evidence="6" id="KW-1185">Reference proteome</keyword>
<accession>A0AAN6GLN3</accession>
<evidence type="ECO:0000259" key="4">
    <source>
        <dbReference type="Pfam" id="PF08386"/>
    </source>
</evidence>
<keyword evidence="2" id="KW-0378">Hydrolase</keyword>
<protein>
    <recommendedName>
        <fullName evidence="7">AB hydrolase-1 domain-containing protein</fullName>
    </recommendedName>
</protein>
<evidence type="ECO:0000256" key="2">
    <source>
        <dbReference type="ARBA" id="ARBA00022801"/>
    </source>
</evidence>
<organism evidence="5 6">
    <name type="scientific">Tilletia horrida</name>
    <dbReference type="NCBI Taxonomy" id="155126"/>
    <lineage>
        <taxon>Eukaryota</taxon>
        <taxon>Fungi</taxon>
        <taxon>Dikarya</taxon>
        <taxon>Basidiomycota</taxon>
        <taxon>Ustilaginomycotina</taxon>
        <taxon>Exobasidiomycetes</taxon>
        <taxon>Tilletiales</taxon>
        <taxon>Tilletiaceae</taxon>
        <taxon>Tilletia</taxon>
    </lineage>
</organism>
<dbReference type="AlphaFoldDB" id="A0AAN6GLN3"/>
<dbReference type="PANTHER" id="PTHR43248:SF25">
    <property type="entry name" value="AB HYDROLASE-1 DOMAIN-CONTAINING PROTEIN-RELATED"/>
    <property type="match status" value="1"/>
</dbReference>
<proteinExistence type="inferred from homology"/>
<evidence type="ECO:0000259" key="3">
    <source>
        <dbReference type="Pfam" id="PF00561"/>
    </source>
</evidence>
<dbReference type="InterPro" id="IPR000073">
    <property type="entry name" value="AB_hydrolase_1"/>
</dbReference>